<dbReference type="RefSeq" id="WP_400877939.1">
    <property type="nucleotide sequence ID" value="NZ_JBIWXY010000001.1"/>
</dbReference>
<dbReference type="EMBL" id="JBIWXY010000001">
    <property type="protein sequence ID" value="MFJ5444731.1"/>
    <property type="molecule type" value="Genomic_DNA"/>
</dbReference>
<dbReference type="PANTHER" id="PTHR30006">
    <property type="entry name" value="THIAMINE-BINDING PERIPLASMIC PROTEIN-RELATED"/>
    <property type="match status" value="1"/>
</dbReference>
<comment type="caution">
    <text evidence="2">The sequence shown here is derived from an EMBL/GenBank/DDBJ whole genome shotgun (WGS) entry which is preliminary data.</text>
</comment>
<dbReference type="Pfam" id="PF13343">
    <property type="entry name" value="SBP_bac_6"/>
    <property type="match status" value="1"/>
</dbReference>
<proteinExistence type="predicted"/>
<dbReference type="SUPFAM" id="SSF53850">
    <property type="entry name" value="Periplasmic binding protein-like II"/>
    <property type="match status" value="1"/>
</dbReference>
<gene>
    <name evidence="2" type="ORF">ACIKP9_00665</name>
</gene>
<organism evidence="2 3">
    <name type="scientific">Methylobacillus methanolivorans</name>
    <dbReference type="NCBI Taxonomy" id="1848927"/>
    <lineage>
        <taxon>Bacteria</taxon>
        <taxon>Pseudomonadati</taxon>
        <taxon>Pseudomonadota</taxon>
        <taxon>Betaproteobacteria</taxon>
        <taxon>Nitrosomonadales</taxon>
        <taxon>Methylophilaceae</taxon>
        <taxon>Methylobacillus</taxon>
    </lineage>
</organism>
<protein>
    <submittedName>
        <fullName evidence="2">ABC transporter substrate-binding protein</fullName>
    </submittedName>
</protein>
<dbReference type="Gene3D" id="3.40.190.10">
    <property type="entry name" value="Periplasmic binding protein-like II"/>
    <property type="match status" value="2"/>
</dbReference>
<evidence type="ECO:0000256" key="1">
    <source>
        <dbReference type="ARBA" id="ARBA00022729"/>
    </source>
</evidence>
<accession>A0ABW8GH87</accession>
<keyword evidence="1" id="KW-0732">Signal</keyword>
<reference evidence="2 3" key="1">
    <citation type="submission" date="2024-11" db="EMBL/GenBank/DDBJ databases">
        <authorList>
            <person name="Kaparullina E.N."/>
            <person name="Delegan Y.A."/>
            <person name="Doronina N.V."/>
        </authorList>
    </citation>
    <scope>NUCLEOTIDE SEQUENCE [LARGE SCALE GENOMIC DNA]</scope>
    <source>
        <strain evidence="2 3">7sh_L</strain>
    </source>
</reference>
<dbReference type="PANTHER" id="PTHR30006:SF24">
    <property type="entry name" value="SLL0237 PROTEIN"/>
    <property type="match status" value="1"/>
</dbReference>
<evidence type="ECO:0000313" key="3">
    <source>
        <dbReference type="Proteomes" id="UP001617669"/>
    </source>
</evidence>
<sequence>MARSLTIKAALSWPILILITWLMVASQASGADTTKVIVMTSYPQEVVSQFEAAFEKQYPQYRLEVLWRQSRDAMAYFKDASHPVDVYWTPAQRNFSQLEKMQAFQPLKLNLDGLPASINGFSLREGNYIATETAGYGIVTNPQGLAAARLPVPHDWHDLAHPAWCGKVALPVPSKVGYAPPLIDILLQGYGWQSGWNLLQEIAANAELVGMGSTFITDDIATGRLLAGLTIDFFTASAIANGAPLQFIYPEVTGYSPAHIAVMKQAANQEGAQAFTSFVLSEQGQRLLFHPDIRKLPVRPSVYADKPAGYFNPFANNPAFTYDTKRGLTRQEITNALFDAIITENLASLQQAIAAIQSASNTLGENAPQVLQAKKLLQSLPMDEATAESKATKALSTTETAQWQKIMHDRYQAAARIASGL</sequence>
<name>A0ABW8GH87_9PROT</name>
<evidence type="ECO:0000313" key="2">
    <source>
        <dbReference type="EMBL" id="MFJ5444731.1"/>
    </source>
</evidence>
<keyword evidence="3" id="KW-1185">Reference proteome</keyword>
<dbReference type="Proteomes" id="UP001617669">
    <property type="component" value="Unassembled WGS sequence"/>
</dbReference>